<evidence type="ECO:0000313" key="4">
    <source>
        <dbReference type="EMBL" id="KAG6969190.1"/>
    </source>
</evidence>
<evidence type="ECO:0000313" key="3">
    <source>
        <dbReference type="EMBL" id="KAG3226160.1"/>
    </source>
</evidence>
<dbReference type="OrthoDB" id="103333at2759"/>
<sequence>MPSPSSSSTSNADSSTPRTHGRLRRQKTTENEQLRWDKFNITLLIKYLETRLQLLEDGEGYSEAELLAETTALHIALKARELHRHMLKQLQAVDEPEDHHEQKKTARPGMQGETKGAVGSPEHYKEMCARIQVKLDGMTQLKQLAMLKTCGVKPRRW</sequence>
<dbReference type="EMBL" id="RCMG01000080">
    <property type="protein sequence ID" value="KAG2864423.1"/>
    <property type="molecule type" value="Genomic_DNA"/>
</dbReference>
<name>A0A329SKB4_9STRA</name>
<dbReference type="EMBL" id="MJFZ01000152">
    <property type="protein sequence ID" value="RAW36012.1"/>
    <property type="molecule type" value="Genomic_DNA"/>
</dbReference>
<protein>
    <submittedName>
        <fullName evidence="5">Uncharacterized protein</fullName>
    </submittedName>
</protein>
<dbReference type="Proteomes" id="UP000760860">
    <property type="component" value="Unassembled WGS sequence"/>
</dbReference>
<evidence type="ECO:0000256" key="1">
    <source>
        <dbReference type="SAM" id="MobiDB-lite"/>
    </source>
</evidence>
<reference evidence="4" key="3">
    <citation type="submission" date="2021-01" db="EMBL/GenBank/DDBJ databases">
        <title>Phytophthora aleatoria, a newly-described species from Pinus radiata is distinct from Phytophthora cactorum isolates based on comparative genomics.</title>
        <authorList>
            <person name="Mcdougal R."/>
            <person name="Panda P."/>
            <person name="Williams N."/>
            <person name="Studholme D.J."/>
        </authorList>
    </citation>
    <scope>NUCLEOTIDE SEQUENCE</scope>
    <source>
        <strain evidence="4">NZFS 3830</strain>
    </source>
</reference>
<feature type="region of interest" description="Disordered" evidence="1">
    <location>
        <begin position="94"/>
        <end position="121"/>
    </location>
</feature>
<feature type="region of interest" description="Disordered" evidence="1">
    <location>
        <begin position="1"/>
        <end position="29"/>
    </location>
</feature>
<accession>A0A329SKB4</accession>
<dbReference type="Proteomes" id="UP000688947">
    <property type="component" value="Unassembled WGS sequence"/>
</dbReference>
<keyword evidence="6" id="KW-1185">Reference proteome</keyword>
<dbReference type="EMBL" id="RCMV01000065">
    <property type="protein sequence ID" value="KAG3226160.1"/>
    <property type="molecule type" value="Genomic_DNA"/>
</dbReference>
<evidence type="ECO:0000313" key="6">
    <source>
        <dbReference type="Proteomes" id="UP000251314"/>
    </source>
</evidence>
<gene>
    <name evidence="4" type="ORF">JG687_00003364</name>
    <name evidence="5" type="ORF">PC110_g7718</name>
    <name evidence="2" type="ORF">PC113_g4574</name>
    <name evidence="3" type="ORF">PC129_g3263</name>
</gene>
<evidence type="ECO:0000313" key="5">
    <source>
        <dbReference type="EMBL" id="RAW36012.1"/>
    </source>
</evidence>
<dbReference type="Proteomes" id="UP000735874">
    <property type="component" value="Unassembled WGS sequence"/>
</dbReference>
<reference evidence="3" key="2">
    <citation type="submission" date="2018-05" db="EMBL/GenBank/DDBJ databases">
        <title>Effector identification in a new, highly contiguous assembly of the strawberry crown rot pathogen Phytophthora cactorum.</title>
        <authorList>
            <person name="Armitage A.D."/>
            <person name="Nellist C.F."/>
            <person name="Bates H."/>
            <person name="Vickerstaff R.J."/>
            <person name="Harrison R.J."/>
        </authorList>
    </citation>
    <scope>NUCLEOTIDE SEQUENCE</scope>
    <source>
        <strain evidence="2">15-7</strain>
        <strain evidence="3">P421</strain>
    </source>
</reference>
<dbReference type="VEuPathDB" id="FungiDB:PC110_g7718"/>
<feature type="compositionally biased region" description="Low complexity" evidence="1">
    <location>
        <begin position="1"/>
        <end position="17"/>
    </location>
</feature>
<evidence type="ECO:0000313" key="2">
    <source>
        <dbReference type="EMBL" id="KAG2864423.1"/>
    </source>
</evidence>
<dbReference type="Proteomes" id="UP000251314">
    <property type="component" value="Unassembled WGS sequence"/>
</dbReference>
<comment type="caution">
    <text evidence="5">The sequence shown here is derived from an EMBL/GenBank/DDBJ whole genome shotgun (WGS) entry which is preliminary data.</text>
</comment>
<reference evidence="5 6" key="1">
    <citation type="submission" date="2018-01" db="EMBL/GenBank/DDBJ databases">
        <title>Draft genome of the strawberry crown rot pathogen Phytophthora cactorum.</title>
        <authorList>
            <person name="Armitage A.D."/>
            <person name="Lysoe E."/>
            <person name="Nellist C.F."/>
            <person name="Harrison R.J."/>
            <person name="Brurberg M.B."/>
        </authorList>
    </citation>
    <scope>NUCLEOTIDE SEQUENCE [LARGE SCALE GENOMIC DNA]</scope>
    <source>
        <strain evidence="5 6">10300</strain>
    </source>
</reference>
<proteinExistence type="predicted"/>
<organism evidence="5 6">
    <name type="scientific">Phytophthora cactorum</name>
    <dbReference type="NCBI Taxonomy" id="29920"/>
    <lineage>
        <taxon>Eukaryota</taxon>
        <taxon>Sar</taxon>
        <taxon>Stramenopiles</taxon>
        <taxon>Oomycota</taxon>
        <taxon>Peronosporomycetes</taxon>
        <taxon>Peronosporales</taxon>
        <taxon>Peronosporaceae</taxon>
        <taxon>Phytophthora</taxon>
    </lineage>
</organism>
<dbReference type="EMBL" id="JAENGZ010000103">
    <property type="protein sequence ID" value="KAG6969190.1"/>
    <property type="molecule type" value="Genomic_DNA"/>
</dbReference>
<dbReference type="AlphaFoldDB" id="A0A329SKB4"/>